<dbReference type="GO" id="GO:0016301">
    <property type="term" value="F:kinase activity"/>
    <property type="evidence" value="ECO:0007669"/>
    <property type="project" value="UniProtKB-KW"/>
</dbReference>
<feature type="region of interest" description="Disordered" evidence="8">
    <location>
        <begin position="384"/>
        <end position="430"/>
    </location>
</feature>
<dbReference type="Proteomes" id="UP001518140">
    <property type="component" value="Unassembled WGS sequence"/>
</dbReference>
<evidence type="ECO:0000313" key="11">
    <source>
        <dbReference type="Proteomes" id="UP001518140"/>
    </source>
</evidence>
<dbReference type="SMART" id="SM00220">
    <property type="entry name" value="S_TKc"/>
    <property type="match status" value="1"/>
</dbReference>
<keyword evidence="5 10" id="KW-0418">Kinase</keyword>
<dbReference type="SUPFAM" id="SSF53822">
    <property type="entry name" value="Periplasmic binding protein-like I"/>
    <property type="match status" value="1"/>
</dbReference>
<keyword evidence="6 7" id="KW-0067">ATP-binding</keyword>
<sequence>MSGRYRLLERLGAGGMGEVWRARDEDLGREVALKVFSPPEDSDAEERAELLGRFRREARAAAGLDSPHIVTVHDHGTDGDTPYLIMELVVGRSLEQVLRAEGRVPLRQALDWAGQICRALALAHAAGIVHRDIKPANVMVRADGTAVVLDFGIAGLLEAAEAVSGSARLTRPGQLPVGSVLYMAPERFRQEPSDGRTDLYGLGCVLYELLVGRPPFTGPAAGVMYNHLHDQPLLPSRARAELSTTVDTLILDLMAKEPDQRPGDAQQARVRIEALRAAQDVHEESVPESQSPPASAPDPNPQRGTGQTPASVGPSRPATLSTLAAEAATEPKPLGPQPQPEREAGTEPSARRETTPASAKLVAAGLGMALLISLGAVAVRTDYFSSGSQSAPPKPAEEVREPSVEGTEPTAEGIEPTAEGAEPTEEAVAPVPKAPDRYLIALVGDAKAMNPMVKVVENVLASRKKSFRIDKPVKVVAIEPGTGKWDEVEEDPGLIAVIGDTYAEKPPGARLLPDSVNHLIAFDTCGFRDGSTDYAAGRSSSLAWPDTAPFPLHASESALAKALASYLGDVRTVRSVALMIMNKASTFGPELRSALQEKGVRVAVTHMTEFYEDADANIGRIKNSGAEALLFETFDYDKVRFGEPAAQWRLAAEFDGPVLVPDLPEISCGQTDKKRAPGPTGLLRYRTVSDDGSAYAASLPAQRGAAEIHDAAVVLAEALTDPGIERGAGGTTGNIRERLGEVIRNNDEVTGLLGRYTFAGDPYAKSLRTNAPAWIDRYNGKRWEELATITQPNSG</sequence>
<comment type="caution">
    <text evidence="10">The sequence shown here is derived from an EMBL/GenBank/DDBJ whole genome shotgun (WGS) entry which is preliminary data.</text>
</comment>
<feature type="binding site" evidence="7">
    <location>
        <position position="34"/>
    </location>
    <ligand>
        <name>ATP</name>
        <dbReference type="ChEBI" id="CHEBI:30616"/>
    </ligand>
</feature>
<dbReference type="InterPro" id="IPR000719">
    <property type="entry name" value="Prot_kinase_dom"/>
</dbReference>
<feature type="compositionally biased region" description="Basic and acidic residues" evidence="8">
    <location>
        <begin position="340"/>
        <end position="354"/>
    </location>
</feature>
<evidence type="ECO:0000313" key="10">
    <source>
        <dbReference type="EMBL" id="NGO44808.1"/>
    </source>
</evidence>
<name>A0ABX0DT08_9ACTN</name>
<protein>
    <recommendedName>
        <fullName evidence="1">non-specific serine/threonine protein kinase</fullName>
        <ecNumber evidence="1">2.7.11.1</ecNumber>
    </recommendedName>
</protein>
<feature type="region of interest" description="Disordered" evidence="8">
    <location>
        <begin position="279"/>
        <end position="357"/>
    </location>
</feature>
<organism evidence="10 11">
    <name type="scientific">Streptomyces ureilyticus</name>
    <dbReference type="NCBI Taxonomy" id="1775131"/>
    <lineage>
        <taxon>Bacteria</taxon>
        <taxon>Bacillati</taxon>
        <taxon>Actinomycetota</taxon>
        <taxon>Actinomycetes</taxon>
        <taxon>Kitasatosporales</taxon>
        <taxon>Streptomycetaceae</taxon>
        <taxon>Streptomyces</taxon>
    </lineage>
</organism>
<dbReference type="Gene3D" id="1.10.510.10">
    <property type="entry name" value="Transferase(Phosphotransferase) domain 1"/>
    <property type="match status" value="1"/>
</dbReference>
<reference evidence="10 11" key="1">
    <citation type="submission" date="2020-02" db="EMBL/GenBank/DDBJ databases">
        <title>Whole-genome analyses of novel actinobacteria.</title>
        <authorList>
            <person name="Sahin N."/>
            <person name="Tokatli A."/>
        </authorList>
    </citation>
    <scope>NUCLEOTIDE SEQUENCE [LARGE SCALE GENOMIC DNA]</scope>
    <source>
        <strain evidence="10 11">YC419</strain>
    </source>
</reference>
<dbReference type="PANTHER" id="PTHR43289:SF6">
    <property type="entry name" value="SERINE_THREONINE-PROTEIN KINASE NEKL-3"/>
    <property type="match status" value="1"/>
</dbReference>
<dbReference type="InterPro" id="IPR011009">
    <property type="entry name" value="Kinase-like_dom_sf"/>
</dbReference>
<dbReference type="Pfam" id="PF00069">
    <property type="entry name" value="Pkinase"/>
    <property type="match status" value="1"/>
</dbReference>
<dbReference type="Gene3D" id="3.30.200.20">
    <property type="entry name" value="Phosphorylase Kinase, domain 1"/>
    <property type="match status" value="1"/>
</dbReference>
<evidence type="ECO:0000256" key="3">
    <source>
        <dbReference type="ARBA" id="ARBA00022679"/>
    </source>
</evidence>
<evidence type="ECO:0000256" key="1">
    <source>
        <dbReference type="ARBA" id="ARBA00012513"/>
    </source>
</evidence>
<dbReference type="SUPFAM" id="SSF56112">
    <property type="entry name" value="Protein kinase-like (PK-like)"/>
    <property type="match status" value="1"/>
</dbReference>
<feature type="compositionally biased region" description="Low complexity" evidence="8">
    <location>
        <begin position="318"/>
        <end position="330"/>
    </location>
</feature>
<evidence type="ECO:0000256" key="5">
    <source>
        <dbReference type="ARBA" id="ARBA00022777"/>
    </source>
</evidence>
<dbReference type="EMBL" id="JAAKZX010000071">
    <property type="protein sequence ID" value="NGO44808.1"/>
    <property type="molecule type" value="Genomic_DNA"/>
</dbReference>
<feature type="domain" description="Protein kinase" evidence="9">
    <location>
        <begin position="5"/>
        <end position="275"/>
    </location>
</feature>
<keyword evidence="4 7" id="KW-0547">Nucleotide-binding</keyword>
<dbReference type="InterPro" id="IPR017441">
    <property type="entry name" value="Protein_kinase_ATP_BS"/>
</dbReference>
<dbReference type="EC" id="2.7.11.1" evidence="1"/>
<evidence type="ECO:0000256" key="2">
    <source>
        <dbReference type="ARBA" id="ARBA00022527"/>
    </source>
</evidence>
<gene>
    <name evidence="10" type="ORF">G6048_22465</name>
</gene>
<evidence type="ECO:0000259" key="9">
    <source>
        <dbReference type="PROSITE" id="PS50011"/>
    </source>
</evidence>
<dbReference type="PANTHER" id="PTHR43289">
    <property type="entry name" value="MITOGEN-ACTIVATED PROTEIN KINASE KINASE KINASE 20-RELATED"/>
    <property type="match status" value="1"/>
</dbReference>
<keyword evidence="11" id="KW-1185">Reference proteome</keyword>
<dbReference type="PROSITE" id="PS00107">
    <property type="entry name" value="PROTEIN_KINASE_ATP"/>
    <property type="match status" value="1"/>
</dbReference>
<keyword evidence="3" id="KW-0808">Transferase</keyword>
<feature type="compositionally biased region" description="Low complexity" evidence="8">
    <location>
        <begin position="415"/>
        <end position="430"/>
    </location>
</feature>
<keyword evidence="2" id="KW-0723">Serine/threonine-protein kinase</keyword>
<accession>A0ABX0DT08</accession>
<evidence type="ECO:0000256" key="8">
    <source>
        <dbReference type="SAM" id="MobiDB-lite"/>
    </source>
</evidence>
<dbReference type="PROSITE" id="PS50011">
    <property type="entry name" value="PROTEIN_KINASE_DOM"/>
    <property type="match status" value="1"/>
</dbReference>
<evidence type="ECO:0000256" key="7">
    <source>
        <dbReference type="PROSITE-ProRule" id="PRU10141"/>
    </source>
</evidence>
<dbReference type="InterPro" id="IPR008271">
    <property type="entry name" value="Ser/Thr_kinase_AS"/>
</dbReference>
<evidence type="ECO:0000256" key="6">
    <source>
        <dbReference type="ARBA" id="ARBA00022840"/>
    </source>
</evidence>
<evidence type="ECO:0000256" key="4">
    <source>
        <dbReference type="ARBA" id="ARBA00022741"/>
    </source>
</evidence>
<dbReference type="PROSITE" id="PS00108">
    <property type="entry name" value="PROTEIN_KINASE_ST"/>
    <property type="match status" value="1"/>
</dbReference>
<proteinExistence type="predicted"/>
<dbReference type="CDD" id="cd14014">
    <property type="entry name" value="STKc_PknB_like"/>
    <property type="match status" value="1"/>
</dbReference>
<dbReference type="InterPro" id="IPR028082">
    <property type="entry name" value="Peripla_BP_I"/>
</dbReference>